<reference evidence="2" key="1">
    <citation type="submission" date="2020-03" db="EMBL/GenBank/DDBJ databases">
        <authorList>
            <person name="Weist P."/>
        </authorList>
    </citation>
    <scope>NUCLEOTIDE SEQUENCE</scope>
</reference>
<proteinExistence type="predicted"/>
<evidence type="ECO:0000256" key="1">
    <source>
        <dbReference type="SAM" id="MobiDB-lite"/>
    </source>
</evidence>
<feature type="compositionally biased region" description="Basic and acidic residues" evidence="1">
    <location>
        <begin position="40"/>
        <end position="50"/>
    </location>
</feature>
<sequence>MPVDTLPLRTSCWLCSSHQLSPCLFVPTLLFSWPRKRGAGRKEEKDEDGGNQKCGIKRQREKDTGGFKASSPVEMEEEAQPASLPSELFLHPSSPSPPSPLALLSSVLLETFNSEFLAPLEILQGRSDDRLDAATVLEDGLEDGSS</sequence>
<comment type="caution">
    <text evidence="2">The sequence shown here is derived from an EMBL/GenBank/DDBJ whole genome shotgun (WGS) entry which is preliminary data.</text>
</comment>
<dbReference type="EMBL" id="CADEAL010000369">
    <property type="protein sequence ID" value="CAB1419151.1"/>
    <property type="molecule type" value="Genomic_DNA"/>
</dbReference>
<feature type="region of interest" description="Disordered" evidence="1">
    <location>
        <begin position="37"/>
        <end position="100"/>
    </location>
</feature>
<dbReference type="Proteomes" id="UP001153269">
    <property type="component" value="Unassembled WGS sequence"/>
</dbReference>
<evidence type="ECO:0000313" key="3">
    <source>
        <dbReference type="Proteomes" id="UP001153269"/>
    </source>
</evidence>
<keyword evidence="3" id="KW-1185">Reference proteome</keyword>
<accession>A0A9N7TU18</accession>
<feature type="compositionally biased region" description="Low complexity" evidence="1">
    <location>
        <begin position="83"/>
        <end position="93"/>
    </location>
</feature>
<name>A0A9N7TU18_PLEPL</name>
<evidence type="ECO:0000313" key="2">
    <source>
        <dbReference type="EMBL" id="CAB1419151.1"/>
    </source>
</evidence>
<gene>
    <name evidence="2" type="ORF">PLEPLA_LOCUS6979</name>
</gene>
<dbReference type="AlphaFoldDB" id="A0A9N7TU18"/>
<organism evidence="2 3">
    <name type="scientific">Pleuronectes platessa</name>
    <name type="common">European plaice</name>
    <dbReference type="NCBI Taxonomy" id="8262"/>
    <lineage>
        <taxon>Eukaryota</taxon>
        <taxon>Metazoa</taxon>
        <taxon>Chordata</taxon>
        <taxon>Craniata</taxon>
        <taxon>Vertebrata</taxon>
        <taxon>Euteleostomi</taxon>
        <taxon>Actinopterygii</taxon>
        <taxon>Neopterygii</taxon>
        <taxon>Teleostei</taxon>
        <taxon>Neoteleostei</taxon>
        <taxon>Acanthomorphata</taxon>
        <taxon>Carangaria</taxon>
        <taxon>Pleuronectiformes</taxon>
        <taxon>Pleuronectoidei</taxon>
        <taxon>Pleuronectidae</taxon>
        <taxon>Pleuronectes</taxon>
    </lineage>
</organism>
<protein>
    <submittedName>
        <fullName evidence="2">Uncharacterized protein</fullName>
    </submittedName>
</protein>